<keyword evidence="5" id="KW-1185">Reference proteome</keyword>
<keyword evidence="1" id="KW-0560">Oxidoreductase</keyword>
<dbReference type="Pfam" id="PF00389">
    <property type="entry name" value="2-Hacid_dh"/>
    <property type="match status" value="1"/>
</dbReference>
<dbReference type="InterPro" id="IPR006139">
    <property type="entry name" value="D-isomer_2_OHA_DH_cat_dom"/>
</dbReference>
<sequence length="220" mass="24237">MADLQPPQSTITTTTTTTTAATDNNNRPVAIIHHLPMFSLSFFPWISEIVNPIHVSDPLFSIHGPRARAVIVLGPSPLKSEHLDQYPSVEIVIGTSAGVDHIDLAECSRRNIKVTGAGDAFSEDVADYAVALLLDVLRRVSAADRYVRNGLWPVNGEYPLGNKVTSLEVWGESHTTRVQIRRVTFMRYPDFRSSPSVAGSRPVWKDPVYGIHFPAGRVQP</sequence>
<gene>
    <name evidence="4" type="ORF">OSB04_022552</name>
</gene>
<dbReference type="AlphaFoldDB" id="A0AA38WHD2"/>
<dbReference type="SUPFAM" id="SSF52283">
    <property type="entry name" value="Formate/glycerate dehydrogenase catalytic domain-like"/>
    <property type="match status" value="1"/>
</dbReference>
<feature type="domain" description="D-isomer specific 2-hydroxyacid dehydrogenase catalytic" evidence="3">
    <location>
        <begin position="66"/>
        <end position="188"/>
    </location>
</feature>
<dbReference type="GO" id="GO:0005829">
    <property type="term" value="C:cytosol"/>
    <property type="evidence" value="ECO:0007669"/>
    <property type="project" value="TreeGrafter"/>
</dbReference>
<accession>A0AA38WHD2</accession>
<name>A0AA38WHD2_9ASTR</name>
<dbReference type="Gene3D" id="3.40.50.720">
    <property type="entry name" value="NAD(P)-binding Rossmann-like Domain"/>
    <property type="match status" value="2"/>
</dbReference>
<dbReference type="PANTHER" id="PTHR10996">
    <property type="entry name" value="2-HYDROXYACID DEHYDROGENASE-RELATED"/>
    <property type="match status" value="1"/>
</dbReference>
<evidence type="ECO:0000256" key="1">
    <source>
        <dbReference type="ARBA" id="ARBA00023002"/>
    </source>
</evidence>
<reference evidence="4" key="1">
    <citation type="submission" date="2023-03" db="EMBL/GenBank/DDBJ databases">
        <title>Chromosome-scale reference genome and RAD-based genetic map of yellow starthistle (Centaurea solstitialis) reveal putative structural variation and QTLs associated with invader traits.</title>
        <authorList>
            <person name="Reatini B."/>
            <person name="Cang F.A."/>
            <person name="Jiang Q."/>
            <person name="Mckibben M.T.W."/>
            <person name="Barker M.S."/>
            <person name="Rieseberg L.H."/>
            <person name="Dlugosch K.M."/>
        </authorList>
    </citation>
    <scope>NUCLEOTIDE SEQUENCE</scope>
    <source>
        <strain evidence="4">CAN-66</strain>
        <tissue evidence="4">Leaf</tissue>
    </source>
</reference>
<organism evidence="4 5">
    <name type="scientific">Centaurea solstitialis</name>
    <name type="common">yellow star-thistle</name>
    <dbReference type="NCBI Taxonomy" id="347529"/>
    <lineage>
        <taxon>Eukaryota</taxon>
        <taxon>Viridiplantae</taxon>
        <taxon>Streptophyta</taxon>
        <taxon>Embryophyta</taxon>
        <taxon>Tracheophyta</taxon>
        <taxon>Spermatophyta</taxon>
        <taxon>Magnoliopsida</taxon>
        <taxon>eudicotyledons</taxon>
        <taxon>Gunneridae</taxon>
        <taxon>Pentapetalae</taxon>
        <taxon>asterids</taxon>
        <taxon>campanulids</taxon>
        <taxon>Asterales</taxon>
        <taxon>Asteraceae</taxon>
        <taxon>Carduoideae</taxon>
        <taxon>Cardueae</taxon>
        <taxon>Centaureinae</taxon>
        <taxon>Centaurea</taxon>
    </lineage>
</organism>
<comment type="caution">
    <text evidence="4">The sequence shown here is derived from an EMBL/GenBank/DDBJ whole genome shotgun (WGS) entry which is preliminary data.</text>
</comment>
<dbReference type="InterPro" id="IPR050223">
    <property type="entry name" value="D-isomer_2-hydroxyacid_DH"/>
</dbReference>
<evidence type="ECO:0000313" key="5">
    <source>
        <dbReference type="Proteomes" id="UP001172457"/>
    </source>
</evidence>
<evidence type="ECO:0000313" key="4">
    <source>
        <dbReference type="EMBL" id="KAJ9550009.1"/>
    </source>
</evidence>
<feature type="region of interest" description="Disordered" evidence="2">
    <location>
        <begin position="1"/>
        <end position="22"/>
    </location>
</feature>
<dbReference type="GO" id="GO:0030267">
    <property type="term" value="F:glyoxylate reductase (NADPH) activity"/>
    <property type="evidence" value="ECO:0007669"/>
    <property type="project" value="TreeGrafter"/>
</dbReference>
<dbReference type="GO" id="GO:0016618">
    <property type="term" value="F:hydroxypyruvate reductase [NAD(P)H] activity"/>
    <property type="evidence" value="ECO:0007669"/>
    <property type="project" value="TreeGrafter"/>
</dbReference>
<dbReference type="PANTHER" id="PTHR10996:SF268">
    <property type="entry name" value="GLYOXYLATE_HYDROXYPYRUVATE REDUCTASE HPR3"/>
    <property type="match status" value="1"/>
</dbReference>
<dbReference type="GO" id="GO:0051287">
    <property type="term" value="F:NAD binding"/>
    <property type="evidence" value="ECO:0007669"/>
    <property type="project" value="InterPro"/>
</dbReference>
<proteinExistence type="predicted"/>
<protein>
    <recommendedName>
        <fullName evidence="3">D-isomer specific 2-hydroxyacid dehydrogenase catalytic domain-containing protein</fullName>
    </recommendedName>
</protein>
<dbReference type="Proteomes" id="UP001172457">
    <property type="component" value="Chromosome 5"/>
</dbReference>
<feature type="compositionally biased region" description="Low complexity" evidence="2">
    <location>
        <begin position="10"/>
        <end position="22"/>
    </location>
</feature>
<dbReference type="EMBL" id="JARYMX010000005">
    <property type="protein sequence ID" value="KAJ9550009.1"/>
    <property type="molecule type" value="Genomic_DNA"/>
</dbReference>
<evidence type="ECO:0000259" key="3">
    <source>
        <dbReference type="Pfam" id="PF00389"/>
    </source>
</evidence>
<evidence type="ECO:0000256" key="2">
    <source>
        <dbReference type="SAM" id="MobiDB-lite"/>
    </source>
</evidence>